<evidence type="ECO:0000313" key="4">
    <source>
        <dbReference type="Proteomes" id="UP000538075"/>
    </source>
</evidence>
<dbReference type="Proteomes" id="UP000538075">
    <property type="component" value="Unassembled WGS sequence"/>
</dbReference>
<dbReference type="GO" id="GO:0016757">
    <property type="term" value="F:glycosyltransferase activity"/>
    <property type="evidence" value="ECO:0007669"/>
    <property type="project" value="InterPro"/>
</dbReference>
<keyword evidence="3" id="KW-0808">Transferase</keyword>
<dbReference type="EMBL" id="VDFG01000099">
    <property type="protein sequence ID" value="MBA4464621.1"/>
    <property type="molecule type" value="Genomic_DNA"/>
</dbReference>
<evidence type="ECO:0000313" key="3">
    <source>
        <dbReference type="EMBL" id="MBA4464621.1"/>
    </source>
</evidence>
<reference evidence="3 4" key="1">
    <citation type="journal article" date="2020" name="J. Appl. Phycol.">
        <title>Morphological changes and genome evolution in Raphidiopsis raciborskii CS-506 after 23 years in culture.</title>
        <authorList>
            <person name="Willis A."/>
            <person name="Bent S.J."/>
            <person name="Jameson I.D."/>
        </authorList>
    </citation>
    <scope>NUCLEOTIDE SEQUENCE [LARGE SCALE GENOMIC DNA]</scope>
    <source>
        <strain evidence="3 4">CS-506_A</strain>
    </source>
</reference>
<dbReference type="Gene3D" id="3.40.50.2000">
    <property type="entry name" value="Glycogen Phosphorylase B"/>
    <property type="match status" value="2"/>
</dbReference>
<dbReference type="CDD" id="cd03801">
    <property type="entry name" value="GT4_PimA-like"/>
    <property type="match status" value="1"/>
</dbReference>
<accession>A0A838WFX6</accession>
<feature type="domain" description="Glycosyl transferase family 1" evidence="1">
    <location>
        <begin position="204"/>
        <end position="373"/>
    </location>
</feature>
<protein>
    <submittedName>
        <fullName evidence="3">Glycosyltransferase family 4 protein</fullName>
    </submittedName>
</protein>
<dbReference type="InterPro" id="IPR028098">
    <property type="entry name" value="Glyco_trans_4-like_N"/>
</dbReference>
<name>A0A838WFX6_9CYAN</name>
<feature type="domain" description="Glycosyltransferase subfamily 4-like N-terminal" evidence="2">
    <location>
        <begin position="27"/>
        <end position="194"/>
    </location>
</feature>
<dbReference type="Pfam" id="PF13439">
    <property type="entry name" value="Glyco_transf_4"/>
    <property type="match status" value="1"/>
</dbReference>
<gene>
    <name evidence="3" type="ORF">FHK98_01570</name>
</gene>
<dbReference type="InterPro" id="IPR001296">
    <property type="entry name" value="Glyco_trans_1"/>
</dbReference>
<proteinExistence type="predicted"/>
<evidence type="ECO:0000259" key="2">
    <source>
        <dbReference type="Pfam" id="PF13439"/>
    </source>
</evidence>
<organism evidence="3 4">
    <name type="scientific">Cylindrospermopsis raciborskii CS-506_A</name>
    <dbReference type="NCBI Taxonomy" id="2585140"/>
    <lineage>
        <taxon>Bacteria</taxon>
        <taxon>Bacillati</taxon>
        <taxon>Cyanobacteriota</taxon>
        <taxon>Cyanophyceae</taxon>
        <taxon>Nostocales</taxon>
        <taxon>Aphanizomenonaceae</taxon>
        <taxon>Cylindrospermopsis</taxon>
    </lineage>
</organism>
<dbReference type="AlphaFoldDB" id="A0A838WFX6"/>
<dbReference type="SUPFAM" id="SSF53756">
    <property type="entry name" value="UDP-Glycosyltransferase/glycogen phosphorylase"/>
    <property type="match status" value="1"/>
</dbReference>
<sequence>MEDISTKSVLNSASILTVGSGWFPTTPGGMERYIYELIDKLAINQDQIELCGVGLPEQEDISIANIRLRNLASPHSKIWQRLWSIRSSFRQINLNHFDAVNLHFALYSFPILDLLPKRLPITFNFHGPWAAESQEELLNKQLTIWIKQHLVEKNTYNQCDRFIVLSRAFGNILHQQYEVPWEKIHVIPGGVDVKHFKNNLSRLAAREQLGWPTERQILFTSRRLVHRMGIDKLLTAIAKIKPVVPDIWLAIAGRGHIQTSLEKQVVELGLENQVRFLGFLPDQQLPIAYQAADLTVMPSQSFEGFGLAILESLACGTPVLCTPVGGMPEILQPFTPELITDSIAVDSLANKLQEVMLAKIVLPSREECRNYAAENYDWTNIAQRVRQVIVFHK</sequence>
<dbReference type="Pfam" id="PF00534">
    <property type="entry name" value="Glycos_transf_1"/>
    <property type="match status" value="1"/>
</dbReference>
<comment type="caution">
    <text evidence="3">The sequence shown here is derived from an EMBL/GenBank/DDBJ whole genome shotgun (WGS) entry which is preliminary data.</text>
</comment>
<dbReference type="PANTHER" id="PTHR12526">
    <property type="entry name" value="GLYCOSYLTRANSFERASE"/>
    <property type="match status" value="1"/>
</dbReference>
<evidence type="ECO:0000259" key="1">
    <source>
        <dbReference type="Pfam" id="PF00534"/>
    </source>
</evidence>